<evidence type="ECO:0008006" key="3">
    <source>
        <dbReference type="Google" id="ProtNLM"/>
    </source>
</evidence>
<dbReference type="Proteomes" id="UP001209229">
    <property type="component" value="Unassembled WGS sequence"/>
</dbReference>
<dbReference type="EMBL" id="JAPDPJ010000018">
    <property type="protein sequence ID" value="MCW3786718.1"/>
    <property type="molecule type" value="Genomic_DNA"/>
</dbReference>
<evidence type="ECO:0000313" key="1">
    <source>
        <dbReference type="EMBL" id="MCW3786718.1"/>
    </source>
</evidence>
<proteinExistence type="predicted"/>
<organism evidence="1 2">
    <name type="scientific">Plebeiibacterium sediminum</name>
    <dbReference type="NCBI Taxonomy" id="2992112"/>
    <lineage>
        <taxon>Bacteria</taxon>
        <taxon>Pseudomonadati</taxon>
        <taxon>Bacteroidota</taxon>
        <taxon>Bacteroidia</taxon>
        <taxon>Marinilabiliales</taxon>
        <taxon>Marinilabiliaceae</taxon>
        <taxon>Plebeiibacterium</taxon>
    </lineage>
</organism>
<name>A0AAE3SEP6_9BACT</name>
<evidence type="ECO:0000313" key="2">
    <source>
        <dbReference type="Proteomes" id="UP001209229"/>
    </source>
</evidence>
<accession>A0AAE3SEP6</accession>
<protein>
    <recommendedName>
        <fullName evidence="3">Transcription regulator BetR N-terminal domain-containing protein</fullName>
    </recommendedName>
</protein>
<comment type="caution">
    <text evidence="1">The sequence shown here is derived from an EMBL/GenBank/DDBJ whole genome shotgun (WGS) entry which is preliminary data.</text>
</comment>
<dbReference type="AlphaFoldDB" id="A0AAE3SEP6"/>
<reference evidence="1" key="1">
    <citation type="submission" date="2022-10" db="EMBL/GenBank/DDBJ databases">
        <authorList>
            <person name="Yu W.X."/>
        </authorList>
    </citation>
    <scope>NUCLEOTIDE SEQUENCE</scope>
    <source>
        <strain evidence="1">AAT</strain>
    </source>
</reference>
<dbReference type="RefSeq" id="WP_301190283.1">
    <property type="nucleotide sequence ID" value="NZ_JAPDPJ010000018.1"/>
</dbReference>
<sequence length="334" mass="39284">MADLSDIQARFFETIKEKLDSNFSLVHEVSEKLGISYDSAYRRLRGEKKLSLEEAILLTQHFGICLNDLLLPQNNTFVFKSYHVEPGKFNGVSWLDFILTNIQKINQAPEKQIVYAAKDPPIFQYLQFPEIVSFKFFFWEKTLFYAQHLVNKKFKAGAISDEMKKRCNLITALSLKIPTIEIWNEDTFRILMRQIEYYWVSGYFESQEDLEILLDKLEQWLIHNKKEAELGYRFLYDSEPKGIEGSYILYENEIVINDNTIHVTVGNKCYTYFTYNVLGLLCSDSKVFCDGVSNFHKTIMSKSNLISSVGEKERNRFFNKLHRNIELFRETHNL</sequence>
<gene>
    <name evidence="1" type="ORF">OM075_09585</name>
</gene>
<keyword evidence="2" id="KW-1185">Reference proteome</keyword>